<dbReference type="AlphaFoldDB" id="A0AAW0JW49"/>
<comment type="caution">
    <text evidence="1">The sequence shown here is derived from an EMBL/GenBank/DDBJ whole genome shotgun (WGS) entry which is preliminary data.</text>
</comment>
<evidence type="ECO:0000313" key="2">
    <source>
        <dbReference type="Proteomes" id="UP001488838"/>
    </source>
</evidence>
<name>A0AAW0JW49_MYOGA</name>
<keyword evidence="2" id="KW-1185">Reference proteome</keyword>
<evidence type="ECO:0000313" key="1">
    <source>
        <dbReference type="EMBL" id="KAK7830588.1"/>
    </source>
</evidence>
<proteinExistence type="predicted"/>
<dbReference type="Proteomes" id="UP001488838">
    <property type="component" value="Unassembled WGS sequence"/>
</dbReference>
<sequence>MRSSSVIIKTGSGRFVLRVKQPAQGFRILWTPDYWSEMLPWDRSLLSLARGLQRLDRSNSHVATVSKEPRCHCERWEEPLRPGFFIQKTESQNLLFFTCSFINQAWVLSSATLGQSNNEER</sequence>
<organism evidence="1 2">
    <name type="scientific">Myodes glareolus</name>
    <name type="common">Bank vole</name>
    <name type="synonym">Clethrionomys glareolus</name>
    <dbReference type="NCBI Taxonomy" id="447135"/>
    <lineage>
        <taxon>Eukaryota</taxon>
        <taxon>Metazoa</taxon>
        <taxon>Chordata</taxon>
        <taxon>Craniata</taxon>
        <taxon>Vertebrata</taxon>
        <taxon>Euteleostomi</taxon>
        <taxon>Mammalia</taxon>
        <taxon>Eutheria</taxon>
        <taxon>Euarchontoglires</taxon>
        <taxon>Glires</taxon>
        <taxon>Rodentia</taxon>
        <taxon>Myomorpha</taxon>
        <taxon>Muroidea</taxon>
        <taxon>Cricetidae</taxon>
        <taxon>Arvicolinae</taxon>
        <taxon>Myodes</taxon>
    </lineage>
</organism>
<protein>
    <submittedName>
        <fullName evidence="1">Uncharacterized protein</fullName>
    </submittedName>
</protein>
<reference evidence="1 2" key="1">
    <citation type="journal article" date="2023" name="bioRxiv">
        <title>Conserved and derived expression patterns and positive selection on dental genes reveal complex evolutionary context of ever-growing rodent molars.</title>
        <authorList>
            <person name="Calamari Z.T."/>
            <person name="Song A."/>
            <person name="Cohen E."/>
            <person name="Akter M."/>
            <person name="Roy R.D."/>
            <person name="Hallikas O."/>
            <person name="Christensen M.M."/>
            <person name="Li P."/>
            <person name="Marangoni P."/>
            <person name="Jernvall J."/>
            <person name="Klein O.D."/>
        </authorList>
    </citation>
    <scope>NUCLEOTIDE SEQUENCE [LARGE SCALE GENOMIC DNA]</scope>
    <source>
        <strain evidence="1">V071</strain>
    </source>
</reference>
<gene>
    <name evidence="1" type="ORF">U0070_018313</name>
</gene>
<accession>A0AAW0JW49</accession>
<dbReference type="EMBL" id="JBBHLL010000017">
    <property type="protein sequence ID" value="KAK7830588.1"/>
    <property type="molecule type" value="Genomic_DNA"/>
</dbReference>